<sequence length="711" mass="79438">MRLPRLGVQGQLLVMLAILLSAVALLVALLMQRQAQMHSEVTEFSRTAMQQMIQERVRNRAQSRIVQLSEALTNPVYYFDLENIGDLANSAKREPDVEYVLVYDLEGRVLHDGSGEISTYGQLMQDPLAAKAVAAKDSIIQLTPRVLDVAAPIRVGDQQLGGVRIGYSLASARDTEARSIAELDRKVGEVASRNRLPIYILVGLMMLLAVASALAVQRRLVGPILRLSRYAQEIEAGHYDIDVQGSRRTDEVGELERAFARMSSSVRAHDSEIREIAFTDALTRLPNRRDFRERLDQRLQTQGEDDALALLFIDLDDFKRVNDTLGHETGDRVLVEVSSRIRKLVAQNDLRNAELSRFGGDEFVILVESREAGVRGVSSTAAKLAQSLVTELAKPIQIDESEHVFLGASIGITLFPSDAASAVTLIKNGDIAMYQAKTAGKHCYRFYHPSMEQVVERRVRMEKELRTAWERDELTMYYQPVFRMSDRQIVGAEALLRWQHPEYGVVAPSVFIAVAEETGLIEQLGPHVIRKACIDAMRWRAVAPKYTDLFVSVNLSVRQLRDAWLPEQVGEILKSTGMSPEGLHLELTETVVLDDAIDSRGLMRRLRDAGVKLWLDDFGTGFSGLSHLRRLPVDGVKIDRTFVSDILHDADDRALTRAIIGMAQSLGIVVIAEGIEEQGQYELLRETGCDLGQGYLLGKPMDQQSFLKLLR</sequence>
<evidence type="ECO:0000313" key="11">
    <source>
        <dbReference type="Proteomes" id="UP000241788"/>
    </source>
</evidence>
<protein>
    <submittedName>
        <fullName evidence="10">Diguanylate cyclase/phosphodiesterase</fullName>
    </submittedName>
</protein>
<evidence type="ECO:0000313" key="10">
    <source>
        <dbReference type="EMBL" id="SIP97250.1"/>
    </source>
</evidence>
<dbReference type="Pfam" id="PF00672">
    <property type="entry name" value="HAMP"/>
    <property type="match status" value="1"/>
</dbReference>
<dbReference type="PROSITE" id="PS50885">
    <property type="entry name" value="HAMP"/>
    <property type="match status" value="1"/>
</dbReference>
<dbReference type="InterPro" id="IPR033463">
    <property type="entry name" value="sCache_3"/>
</dbReference>
<dbReference type="Pfam" id="PF00563">
    <property type="entry name" value="EAL"/>
    <property type="match status" value="1"/>
</dbReference>
<organism evidence="10 11">
    <name type="scientific">Solilutibacter tolerans</name>
    <dbReference type="NCBI Taxonomy" id="1604334"/>
    <lineage>
        <taxon>Bacteria</taxon>
        <taxon>Pseudomonadati</taxon>
        <taxon>Pseudomonadota</taxon>
        <taxon>Gammaproteobacteria</taxon>
        <taxon>Lysobacterales</taxon>
        <taxon>Lysobacteraceae</taxon>
        <taxon>Solilutibacter</taxon>
    </lineage>
</organism>
<feature type="domain" description="EAL" evidence="7">
    <location>
        <begin position="458"/>
        <end position="711"/>
    </location>
</feature>
<dbReference type="InterPro" id="IPR043128">
    <property type="entry name" value="Rev_trsase/Diguanyl_cyclase"/>
</dbReference>
<dbReference type="AlphaFoldDB" id="A0A1N6NYX6"/>
<keyword evidence="4 6" id="KW-1133">Transmembrane helix</keyword>
<dbReference type="InterPro" id="IPR003660">
    <property type="entry name" value="HAMP_dom"/>
</dbReference>
<feature type="domain" description="GGDEF" evidence="9">
    <location>
        <begin position="306"/>
        <end position="449"/>
    </location>
</feature>
<dbReference type="OrthoDB" id="9804951at2"/>
<dbReference type="Gene3D" id="3.20.20.450">
    <property type="entry name" value="EAL domain"/>
    <property type="match status" value="1"/>
</dbReference>
<dbReference type="InterPro" id="IPR052155">
    <property type="entry name" value="Biofilm_reg_signaling"/>
</dbReference>
<dbReference type="Gene3D" id="3.30.70.270">
    <property type="match status" value="1"/>
</dbReference>
<dbReference type="InterPro" id="IPR001633">
    <property type="entry name" value="EAL_dom"/>
</dbReference>
<dbReference type="GO" id="GO:0005886">
    <property type="term" value="C:plasma membrane"/>
    <property type="evidence" value="ECO:0007669"/>
    <property type="project" value="UniProtKB-SubCell"/>
</dbReference>
<gene>
    <name evidence="10" type="ORF">SAMN05421546_0427</name>
</gene>
<evidence type="ECO:0000259" key="7">
    <source>
        <dbReference type="PROSITE" id="PS50883"/>
    </source>
</evidence>
<dbReference type="InterPro" id="IPR029151">
    <property type="entry name" value="Sensor-like_sf"/>
</dbReference>
<proteinExistence type="predicted"/>
<evidence type="ECO:0000259" key="8">
    <source>
        <dbReference type="PROSITE" id="PS50885"/>
    </source>
</evidence>
<dbReference type="PANTHER" id="PTHR44757:SF2">
    <property type="entry name" value="BIOFILM ARCHITECTURE MAINTENANCE PROTEIN MBAA"/>
    <property type="match status" value="1"/>
</dbReference>
<keyword evidence="5 6" id="KW-0472">Membrane</keyword>
<feature type="transmembrane region" description="Helical" evidence="6">
    <location>
        <begin position="196"/>
        <end position="216"/>
    </location>
</feature>
<evidence type="ECO:0000256" key="5">
    <source>
        <dbReference type="ARBA" id="ARBA00023136"/>
    </source>
</evidence>
<dbReference type="PANTHER" id="PTHR44757">
    <property type="entry name" value="DIGUANYLATE CYCLASE DGCP"/>
    <property type="match status" value="1"/>
</dbReference>
<dbReference type="Pfam" id="PF00990">
    <property type="entry name" value="GGDEF"/>
    <property type="match status" value="1"/>
</dbReference>
<dbReference type="SUPFAM" id="SSF158472">
    <property type="entry name" value="HAMP domain-like"/>
    <property type="match status" value="1"/>
</dbReference>
<dbReference type="Proteomes" id="UP000241788">
    <property type="component" value="Unassembled WGS sequence"/>
</dbReference>
<dbReference type="InterPro" id="IPR035919">
    <property type="entry name" value="EAL_sf"/>
</dbReference>
<dbReference type="InterPro" id="IPR029787">
    <property type="entry name" value="Nucleotide_cyclase"/>
</dbReference>
<dbReference type="PROSITE" id="PS50887">
    <property type="entry name" value="GGDEF"/>
    <property type="match status" value="1"/>
</dbReference>
<feature type="transmembrane region" description="Helical" evidence="6">
    <location>
        <begin position="12"/>
        <end position="31"/>
    </location>
</feature>
<accession>A0A1N6NYX6</accession>
<dbReference type="InterPro" id="IPR000160">
    <property type="entry name" value="GGDEF_dom"/>
</dbReference>
<dbReference type="Pfam" id="PF17203">
    <property type="entry name" value="sCache_3_2"/>
    <property type="match status" value="1"/>
</dbReference>
<dbReference type="PROSITE" id="PS50883">
    <property type="entry name" value="EAL"/>
    <property type="match status" value="1"/>
</dbReference>
<dbReference type="RefSeq" id="WP_076585276.1">
    <property type="nucleotide sequence ID" value="NZ_FTLW01000001.1"/>
</dbReference>
<evidence type="ECO:0000256" key="6">
    <source>
        <dbReference type="SAM" id="Phobius"/>
    </source>
</evidence>
<keyword evidence="11" id="KW-1185">Reference proteome</keyword>
<dbReference type="CDD" id="cd01949">
    <property type="entry name" value="GGDEF"/>
    <property type="match status" value="1"/>
</dbReference>
<dbReference type="SUPFAM" id="SSF103190">
    <property type="entry name" value="Sensory domain-like"/>
    <property type="match status" value="1"/>
</dbReference>
<dbReference type="SMART" id="SM00052">
    <property type="entry name" value="EAL"/>
    <property type="match status" value="1"/>
</dbReference>
<evidence type="ECO:0000256" key="2">
    <source>
        <dbReference type="ARBA" id="ARBA00022475"/>
    </source>
</evidence>
<name>A0A1N6NYX6_9GAMM</name>
<evidence type="ECO:0000256" key="3">
    <source>
        <dbReference type="ARBA" id="ARBA00022692"/>
    </source>
</evidence>
<dbReference type="SUPFAM" id="SSF141868">
    <property type="entry name" value="EAL domain-like"/>
    <property type="match status" value="1"/>
</dbReference>
<keyword evidence="2" id="KW-1003">Cell membrane</keyword>
<comment type="subcellular location">
    <subcellularLocation>
        <location evidence="1">Cell membrane</location>
        <topology evidence="1">Multi-pass membrane protein</topology>
    </subcellularLocation>
</comment>
<dbReference type="SUPFAM" id="SSF55073">
    <property type="entry name" value="Nucleotide cyclase"/>
    <property type="match status" value="1"/>
</dbReference>
<keyword evidence="3 6" id="KW-0812">Transmembrane</keyword>
<evidence type="ECO:0000256" key="4">
    <source>
        <dbReference type="ARBA" id="ARBA00022989"/>
    </source>
</evidence>
<reference evidence="11" key="1">
    <citation type="submission" date="2017-01" db="EMBL/GenBank/DDBJ databases">
        <authorList>
            <person name="Varghese N."/>
            <person name="Submissions S."/>
        </authorList>
    </citation>
    <scope>NUCLEOTIDE SEQUENCE [LARGE SCALE GENOMIC DNA]</scope>
    <source>
        <strain evidence="11">UM1</strain>
    </source>
</reference>
<dbReference type="SMART" id="SM00304">
    <property type="entry name" value="HAMP"/>
    <property type="match status" value="1"/>
</dbReference>
<evidence type="ECO:0000259" key="9">
    <source>
        <dbReference type="PROSITE" id="PS50887"/>
    </source>
</evidence>
<dbReference type="STRING" id="1604334.SAMN05421546_0427"/>
<dbReference type="CDD" id="cd01948">
    <property type="entry name" value="EAL"/>
    <property type="match status" value="1"/>
</dbReference>
<dbReference type="Gene3D" id="6.10.340.10">
    <property type="match status" value="1"/>
</dbReference>
<dbReference type="SMART" id="SM00267">
    <property type="entry name" value="GGDEF"/>
    <property type="match status" value="1"/>
</dbReference>
<dbReference type="EMBL" id="FTLW01000001">
    <property type="protein sequence ID" value="SIP97250.1"/>
    <property type="molecule type" value="Genomic_DNA"/>
</dbReference>
<evidence type="ECO:0000256" key="1">
    <source>
        <dbReference type="ARBA" id="ARBA00004651"/>
    </source>
</evidence>
<dbReference type="NCBIfam" id="TIGR00254">
    <property type="entry name" value="GGDEF"/>
    <property type="match status" value="1"/>
</dbReference>
<dbReference type="CDD" id="cd06225">
    <property type="entry name" value="HAMP"/>
    <property type="match status" value="1"/>
</dbReference>
<dbReference type="GO" id="GO:0007165">
    <property type="term" value="P:signal transduction"/>
    <property type="evidence" value="ECO:0007669"/>
    <property type="project" value="InterPro"/>
</dbReference>
<feature type="domain" description="HAMP" evidence="8">
    <location>
        <begin position="218"/>
        <end position="271"/>
    </location>
</feature>